<dbReference type="Proteomes" id="UP001233172">
    <property type="component" value="Unassembled WGS sequence"/>
</dbReference>
<dbReference type="EMBL" id="JASAOG010000106">
    <property type="protein sequence ID" value="KAK0051225.1"/>
    <property type="molecule type" value="Genomic_DNA"/>
</dbReference>
<gene>
    <name evidence="1" type="ORF">Bpfe_019343</name>
</gene>
<dbReference type="PANTHER" id="PTHR43975">
    <property type="entry name" value="ZGC:101858"/>
    <property type="match status" value="1"/>
</dbReference>
<comment type="caution">
    <text evidence="1">The sequence shown here is derived from an EMBL/GenBank/DDBJ whole genome shotgun (WGS) entry which is preliminary data.</text>
</comment>
<name>A0AAD8BD37_BIOPF</name>
<proteinExistence type="predicted"/>
<dbReference type="Pfam" id="PF13561">
    <property type="entry name" value="adh_short_C2"/>
    <property type="match status" value="1"/>
</dbReference>
<keyword evidence="2" id="KW-1185">Reference proteome</keyword>
<reference evidence="1" key="1">
    <citation type="journal article" date="2023" name="PLoS Negl. Trop. Dis.">
        <title>A genome sequence for Biomphalaria pfeifferi, the major vector snail for the human-infecting parasite Schistosoma mansoni.</title>
        <authorList>
            <person name="Bu L."/>
            <person name="Lu L."/>
            <person name="Laidemitt M.R."/>
            <person name="Zhang S.M."/>
            <person name="Mutuku M."/>
            <person name="Mkoji G."/>
            <person name="Steinauer M."/>
            <person name="Loker E.S."/>
        </authorList>
    </citation>
    <scope>NUCLEOTIDE SEQUENCE</scope>
    <source>
        <strain evidence="1">KasaAsao</strain>
    </source>
</reference>
<evidence type="ECO:0000313" key="2">
    <source>
        <dbReference type="Proteomes" id="UP001233172"/>
    </source>
</evidence>
<dbReference type="InterPro" id="IPR002347">
    <property type="entry name" value="SDR_fam"/>
</dbReference>
<accession>A0AAD8BD37</accession>
<dbReference type="SUPFAM" id="SSF51735">
    <property type="entry name" value="NAD(P)-binding Rossmann-fold domains"/>
    <property type="match status" value="1"/>
</dbReference>
<dbReference type="PRINTS" id="PR00081">
    <property type="entry name" value="GDHRDH"/>
</dbReference>
<reference evidence="1" key="2">
    <citation type="submission" date="2023-04" db="EMBL/GenBank/DDBJ databases">
        <authorList>
            <person name="Bu L."/>
            <person name="Lu L."/>
            <person name="Laidemitt M.R."/>
            <person name="Zhang S.M."/>
            <person name="Mutuku M."/>
            <person name="Mkoji G."/>
            <person name="Steinauer M."/>
            <person name="Loker E.S."/>
        </authorList>
    </citation>
    <scope>NUCLEOTIDE SEQUENCE</scope>
    <source>
        <strain evidence="1">KasaAsao</strain>
        <tissue evidence="1">Whole Snail</tissue>
    </source>
</reference>
<dbReference type="PRINTS" id="PR00080">
    <property type="entry name" value="SDRFAMILY"/>
</dbReference>
<dbReference type="InterPro" id="IPR036291">
    <property type="entry name" value="NAD(P)-bd_dom_sf"/>
</dbReference>
<dbReference type="AlphaFoldDB" id="A0AAD8BD37"/>
<dbReference type="PANTHER" id="PTHR43975:SF2">
    <property type="entry name" value="EG:BACR7A4.14 PROTEIN-RELATED"/>
    <property type="match status" value="1"/>
</dbReference>
<dbReference type="Gene3D" id="3.40.50.720">
    <property type="entry name" value="NAD(P)-binding Rossmann-like Domain"/>
    <property type="match status" value="1"/>
</dbReference>
<dbReference type="FunFam" id="3.40.50.720:FF:000084">
    <property type="entry name" value="Short-chain dehydrogenase reductase"/>
    <property type="match status" value="1"/>
</dbReference>
<organism evidence="1 2">
    <name type="scientific">Biomphalaria pfeifferi</name>
    <name type="common">Bloodfluke planorb</name>
    <name type="synonym">Freshwater snail</name>
    <dbReference type="NCBI Taxonomy" id="112525"/>
    <lineage>
        <taxon>Eukaryota</taxon>
        <taxon>Metazoa</taxon>
        <taxon>Spiralia</taxon>
        <taxon>Lophotrochozoa</taxon>
        <taxon>Mollusca</taxon>
        <taxon>Gastropoda</taxon>
        <taxon>Heterobranchia</taxon>
        <taxon>Euthyneura</taxon>
        <taxon>Panpulmonata</taxon>
        <taxon>Hygrophila</taxon>
        <taxon>Lymnaeoidea</taxon>
        <taxon>Planorbidae</taxon>
        <taxon>Biomphalaria</taxon>
    </lineage>
</organism>
<sequence length="256" mass="27889">MFDGKVAVITGSSYGIGKHAAIMFAKQRCRIVLCGRDAFRLTSVLQECLDVSGGHSERFLVVKGDITDAAVRKRMIQRAVDVFGRLDILVNSAGTSPNDPKQNKFTEDEFDLFMDVNLKAVYYSILEAAPHLEKTGGCIVNMSSSLSVIKSPEDIVEGMTKAGVDYLTRSFGLSLFAKGIRVNAVLPTLAFNNTSGFDWWDKFAQEYGPLHPLYGRISTLEEQANVVLFLASPEASCISGECLLVDGGISLKGPTY</sequence>
<protein>
    <submittedName>
        <fullName evidence="1">Peroxisomal 2 4-dienoyl-CoA reductase</fullName>
    </submittedName>
</protein>
<evidence type="ECO:0000313" key="1">
    <source>
        <dbReference type="EMBL" id="KAK0051225.1"/>
    </source>
</evidence>